<comment type="similarity">
    <text evidence="2">Belongs to the MS4A family.</text>
</comment>
<dbReference type="PANTHER" id="PTHR23320">
    <property type="entry name" value="MEMBRANE-SPANNING 4-DOMAINS SUBFAMILY A MS4A -RELATED"/>
    <property type="match status" value="1"/>
</dbReference>
<gene>
    <name evidence="7" type="ORF">WMY93_015927</name>
</gene>
<feature type="transmembrane region" description="Helical" evidence="6">
    <location>
        <begin position="185"/>
        <end position="206"/>
    </location>
</feature>
<feature type="transmembrane region" description="Helical" evidence="6">
    <location>
        <begin position="113"/>
        <end position="140"/>
    </location>
</feature>
<proteinExistence type="inferred from homology"/>
<dbReference type="Pfam" id="PF04103">
    <property type="entry name" value="CD20"/>
    <property type="match status" value="1"/>
</dbReference>
<dbReference type="EMBL" id="JBBPFD010000011">
    <property type="protein sequence ID" value="KAK7907315.1"/>
    <property type="molecule type" value="Genomic_DNA"/>
</dbReference>
<comment type="subcellular location">
    <subcellularLocation>
        <location evidence="1">Membrane</location>
        <topology evidence="1">Multi-pass membrane protein</topology>
    </subcellularLocation>
</comment>
<dbReference type="AlphaFoldDB" id="A0AAW0NYN1"/>
<dbReference type="GO" id="GO:0016020">
    <property type="term" value="C:membrane"/>
    <property type="evidence" value="ECO:0007669"/>
    <property type="project" value="UniProtKB-SubCell"/>
</dbReference>
<evidence type="ECO:0000256" key="6">
    <source>
        <dbReference type="SAM" id="Phobius"/>
    </source>
</evidence>
<evidence type="ECO:0000256" key="1">
    <source>
        <dbReference type="ARBA" id="ARBA00004141"/>
    </source>
</evidence>
<evidence type="ECO:0000256" key="4">
    <source>
        <dbReference type="ARBA" id="ARBA00022989"/>
    </source>
</evidence>
<feature type="transmembrane region" description="Helical" evidence="6">
    <location>
        <begin position="160"/>
        <end position="178"/>
    </location>
</feature>
<keyword evidence="8" id="KW-1185">Reference proteome</keyword>
<accession>A0AAW0NYN1</accession>
<organism evidence="7 8">
    <name type="scientific">Mugilogobius chulae</name>
    <name type="common">yellowstripe goby</name>
    <dbReference type="NCBI Taxonomy" id="88201"/>
    <lineage>
        <taxon>Eukaryota</taxon>
        <taxon>Metazoa</taxon>
        <taxon>Chordata</taxon>
        <taxon>Craniata</taxon>
        <taxon>Vertebrata</taxon>
        <taxon>Euteleostomi</taxon>
        <taxon>Actinopterygii</taxon>
        <taxon>Neopterygii</taxon>
        <taxon>Teleostei</taxon>
        <taxon>Neoteleostei</taxon>
        <taxon>Acanthomorphata</taxon>
        <taxon>Gobiaria</taxon>
        <taxon>Gobiiformes</taxon>
        <taxon>Gobioidei</taxon>
        <taxon>Gobiidae</taxon>
        <taxon>Gobionellinae</taxon>
        <taxon>Mugilogobius</taxon>
    </lineage>
</organism>
<protein>
    <submittedName>
        <fullName evidence="7">Uncharacterized protein</fullName>
    </submittedName>
</protein>
<dbReference type="InterPro" id="IPR030417">
    <property type="entry name" value="MS4A"/>
</dbReference>
<evidence type="ECO:0000313" key="7">
    <source>
        <dbReference type="EMBL" id="KAK7907315.1"/>
    </source>
</evidence>
<evidence type="ECO:0000256" key="2">
    <source>
        <dbReference type="ARBA" id="ARBA00009565"/>
    </source>
</evidence>
<reference evidence="8" key="1">
    <citation type="submission" date="2024-04" db="EMBL/GenBank/DDBJ databases">
        <title>Salinicola lusitanus LLJ914,a marine bacterium isolated from the Okinawa Trough.</title>
        <authorList>
            <person name="Li J."/>
        </authorList>
    </citation>
    <scope>NUCLEOTIDE SEQUENCE [LARGE SCALE GENOMIC DNA]</scope>
</reference>
<feature type="transmembrane region" description="Helical" evidence="6">
    <location>
        <begin position="270"/>
        <end position="291"/>
    </location>
</feature>
<keyword evidence="4 6" id="KW-1133">Transmembrane helix</keyword>
<dbReference type="Proteomes" id="UP001460270">
    <property type="component" value="Unassembled WGS sequence"/>
</dbReference>
<sequence length="317" mass="35118">MVSLVFVNSQIPRDKPSGCPGNTEAKKGRAYGKCEAHVDFLVILSELLLTKECRMSVTLTKTEGKTMLTVISDGDPLWSCPLLCQILTTIYNCTGACTVSNSLRSPKKSSHSALGALQIMIGIINIGFGSILLNSLQYSYGDYGDYGYNYKYYYYDDMTYTVWCGTLFILFGVTSILCDRFPRRCAVVLSVLLNLSGVGFAIKAIVVNSSMLSDYWPWSSCLPDGRSRNNDYDWDRYRTLTTTTQSPDEAIIRRSCSESYEILFYVQKSMFIVLTVLSVLELLVVISTAALSIKALKKQSKCSKGTPRSAPTTAGED</sequence>
<dbReference type="PANTHER" id="PTHR23320:SF125">
    <property type="entry name" value="TRANSMEMBRANE PROTEIN 176L.1-RELATED"/>
    <property type="match status" value="1"/>
</dbReference>
<keyword evidence="3 6" id="KW-0812">Transmembrane</keyword>
<name>A0AAW0NYN1_9GOBI</name>
<comment type="caution">
    <text evidence="7">The sequence shown here is derived from an EMBL/GenBank/DDBJ whole genome shotgun (WGS) entry which is preliminary data.</text>
</comment>
<keyword evidence="5 6" id="KW-0472">Membrane</keyword>
<evidence type="ECO:0000313" key="8">
    <source>
        <dbReference type="Proteomes" id="UP001460270"/>
    </source>
</evidence>
<evidence type="ECO:0000256" key="3">
    <source>
        <dbReference type="ARBA" id="ARBA00022692"/>
    </source>
</evidence>
<evidence type="ECO:0000256" key="5">
    <source>
        <dbReference type="ARBA" id="ARBA00023136"/>
    </source>
</evidence>
<dbReference type="InterPro" id="IPR007237">
    <property type="entry name" value="CD20-like"/>
</dbReference>